<dbReference type="KEGG" id="glz:GLAREA_01751"/>
<dbReference type="GO" id="GO:0006351">
    <property type="term" value="P:DNA-templated transcription"/>
    <property type="evidence" value="ECO:0007669"/>
    <property type="project" value="InterPro"/>
</dbReference>
<evidence type="ECO:0000256" key="3">
    <source>
        <dbReference type="ARBA" id="ARBA00023015"/>
    </source>
</evidence>
<evidence type="ECO:0000313" key="10">
    <source>
        <dbReference type="Proteomes" id="UP000016922"/>
    </source>
</evidence>
<dbReference type="EMBL" id="KE145371">
    <property type="protein sequence ID" value="EPE25839.1"/>
    <property type="molecule type" value="Genomic_DNA"/>
</dbReference>
<keyword evidence="9" id="KW-0238">DNA-binding</keyword>
<dbReference type="GO" id="GO:0005634">
    <property type="term" value="C:nucleus"/>
    <property type="evidence" value="ECO:0007669"/>
    <property type="project" value="UniProtKB-SubCell"/>
</dbReference>
<feature type="compositionally biased region" description="Basic and acidic residues" evidence="7">
    <location>
        <begin position="18"/>
        <end position="30"/>
    </location>
</feature>
<comment type="subcellular location">
    <subcellularLocation>
        <location evidence="1">Nucleus</location>
    </subcellularLocation>
</comment>
<dbReference type="Proteomes" id="UP000016922">
    <property type="component" value="Unassembled WGS sequence"/>
</dbReference>
<organism evidence="9 10">
    <name type="scientific">Glarea lozoyensis (strain ATCC 20868 / MF5171)</name>
    <dbReference type="NCBI Taxonomy" id="1116229"/>
    <lineage>
        <taxon>Eukaryota</taxon>
        <taxon>Fungi</taxon>
        <taxon>Dikarya</taxon>
        <taxon>Ascomycota</taxon>
        <taxon>Pezizomycotina</taxon>
        <taxon>Leotiomycetes</taxon>
        <taxon>Helotiales</taxon>
        <taxon>Helotiaceae</taxon>
        <taxon>Glarea</taxon>
    </lineage>
</organism>
<dbReference type="OrthoDB" id="309640at2759"/>
<evidence type="ECO:0000256" key="5">
    <source>
        <dbReference type="ARBA" id="ARBA00023163"/>
    </source>
</evidence>
<dbReference type="GeneID" id="19460809"/>
<dbReference type="SUPFAM" id="SSF57701">
    <property type="entry name" value="Zn2/Cys6 DNA-binding domain"/>
    <property type="match status" value="1"/>
</dbReference>
<feature type="compositionally biased region" description="Polar residues" evidence="7">
    <location>
        <begin position="668"/>
        <end position="706"/>
    </location>
</feature>
<keyword evidence="5" id="KW-0804">Transcription</keyword>
<proteinExistence type="predicted"/>
<dbReference type="SMART" id="SM00066">
    <property type="entry name" value="GAL4"/>
    <property type="match status" value="1"/>
</dbReference>
<dbReference type="Pfam" id="PF00172">
    <property type="entry name" value="Zn_clus"/>
    <property type="match status" value="1"/>
</dbReference>
<protein>
    <submittedName>
        <fullName evidence="9">Zn2/Cys6 DNA-binding protein</fullName>
    </submittedName>
</protein>
<keyword evidence="3" id="KW-0805">Transcription regulation</keyword>
<dbReference type="PROSITE" id="PS50048">
    <property type="entry name" value="ZN2_CY6_FUNGAL_2"/>
    <property type="match status" value="1"/>
</dbReference>
<evidence type="ECO:0000256" key="6">
    <source>
        <dbReference type="ARBA" id="ARBA00023242"/>
    </source>
</evidence>
<dbReference type="AlphaFoldDB" id="S3CKW9"/>
<keyword evidence="10" id="KW-1185">Reference proteome</keyword>
<dbReference type="eggNOG" id="ENOG502RMAI">
    <property type="taxonomic scope" value="Eukaryota"/>
</dbReference>
<keyword evidence="2" id="KW-0479">Metal-binding</keyword>
<dbReference type="InterPro" id="IPR036864">
    <property type="entry name" value="Zn2-C6_fun-type_DNA-bd_sf"/>
</dbReference>
<dbReference type="PANTHER" id="PTHR47338:SF27">
    <property type="entry name" value="ZN(II)2CYS6 TRANSCRIPTION FACTOR (EUROFUNG)"/>
    <property type="match status" value="1"/>
</dbReference>
<dbReference type="Gene3D" id="4.10.240.10">
    <property type="entry name" value="Zn(2)-C6 fungal-type DNA-binding domain"/>
    <property type="match status" value="1"/>
</dbReference>
<feature type="compositionally biased region" description="Polar residues" evidence="7">
    <location>
        <begin position="1"/>
        <end position="14"/>
    </location>
</feature>
<dbReference type="Pfam" id="PF04082">
    <property type="entry name" value="Fungal_trans"/>
    <property type="match status" value="1"/>
</dbReference>
<dbReference type="OMA" id="CIVMEPE"/>
<keyword evidence="6" id="KW-0539">Nucleus</keyword>
<dbReference type="GO" id="GO:0008270">
    <property type="term" value="F:zinc ion binding"/>
    <property type="evidence" value="ECO:0007669"/>
    <property type="project" value="InterPro"/>
</dbReference>
<feature type="region of interest" description="Disordered" evidence="7">
    <location>
        <begin position="622"/>
        <end position="706"/>
    </location>
</feature>
<reference evidence="9 10" key="1">
    <citation type="journal article" date="2013" name="BMC Genomics">
        <title>Genomics-driven discovery of the pneumocandin biosynthetic gene cluster in the fungus Glarea lozoyensis.</title>
        <authorList>
            <person name="Chen L."/>
            <person name="Yue Q."/>
            <person name="Zhang X."/>
            <person name="Xiang M."/>
            <person name="Wang C."/>
            <person name="Li S."/>
            <person name="Che Y."/>
            <person name="Ortiz-Lopez F.J."/>
            <person name="Bills G.F."/>
            <person name="Liu X."/>
            <person name="An Z."/>
        </authorList>
    </citation>
    <scope>NUCLEOTIDE SEQUENCE [LARGE SCALE GENOMIC DNA]</scope>
    <source>
        <strain evidence="10">ATCC 20868 / MF5171</strain>
    </source>
</reference>
<dbReference type="CDD" id="cd00067">
    <property type="entry name" value="GAL4"/>
    <property type="match status" value="1"/>
</dbReference>
<feature type="region of interest" description="Disordered" evidence="7">
    <location>
        <begin position="1"/>
        <end position="30"/>
    </location>
</feature>
<feature type="compositionally biased region" description="Low complexity" evidence="7">
    <location>
        <begin position="622"/>
        <end position="632"/>
    </location>
</feature>
<dbReference type="GO" id="GO:0000981">
    <property type="term" value="F:DNA-binding transcription factor activity, RNA polymerase II-specific"/>
    <property type="evidence" value="ECO:0007669"/>
    <property type="project" value="InterPro"/>
</dbReference>
<dbReference type="CDD" id="cd12148">
    <property type="entry name" value="fungal_TF_MHR"/>
    <property type="match status" value="1"/>
</dbReference>
<evidence type="ECO:0000256" key="7">
    <source>
        <dbReference type="SAM" id="MobiDB-lite"/>
    </source>
</evidence>
<dbReference type="InterPro" id="IPR050815">
    <property type="entry name" value="TF_fung"/>
</dbReference>
<dbReference type="PANTHER" id="PTHR47338">
    <property type="entry name" value="ZN(II)2CYS6 TRANSCRIPTION FACTOR (EUROFUNG)-RELATED"/>
    <property type="match status" value="1"/>
</dbReference>
<name>S3CKW9_GLAL2</name>
<gene>
    <name evidence="9" type="ORF">GLAREA_01751</name>
</gene>
<evidence type="ECO:0000256" key="1">
    <source>
        <dbReference type="ARBA" id="ARBA00004123"/>
    </source>
</evidence>
<dbReference type="PROSITE" id="PS00463">
    <property type="entry name" value="ZN2_CY6_FUNGAL_1"/>
    <property type="match status" value="1"/>
</dbReference>
<evidence type="ECO:0000313" key="9">
    <source>
        <dbReference type="EMBL" id="EPE25839.1"/>
    </source>
</evidence>
<dbReference type="GO" id="GO:0003677">
    <property type="term" value="F:DNA binding"/>
    <property type="evidence" value="ECO:0007669"/>
    <property type="project" value="UniProtKB-KW"/>
</dbReference>
<dbReference type="RefSeq" id="XP_008087158.1">
    <property type="nucleotide sequence ID" value="XM_008088967.1"/>
</dbReference>
<dbReference type="InterPro" id="IPR007219">
    <property type="entry name" value="XnlR_reg_dom"/>
</dbReference>
<feature type="domain" description="Zn(2)-C6 fungal-type" evidence="8">
    <location>
        <begin position="36"/>
        <end position="66"/>
    </location>
</feature>
<evidence type="ECO:0000259" key="8">
    <source>
        <dbReference type="PROSITE" id="PS50048"/>
    </source>
</evidence>
<keyword evidence="4" id="KW-0843">Virulence</keyword>
<evidence type="ECO:0000256" key="2">
    <source>
        <dbReference type="ARBA" id="ARBA00022723"/>
    </source>
</evidence>
<sequence length="804" mass="89567">MLTTNNEDILATSSRPPPQKDRNTHEVHEEPHLTVACRRCRKQKLRCTRDSPACKRCKDLSVPCSYPPPPDRKLLANQRWQNAKARAQADAGRAVNSTEQHQLPLMSSVITTSLTPASNGQQKTGGNYSVMTIDETLMPPPDVADFLIELYFKHFSHSSLLFHKETFLGDFAAGRIADFVAMSVFALATVSLRGTGLEEDMIKAGDTTVSKSKVCEQGRAWAVTSNLRTLSQCDIPKVETIQACQNLALYWYSNGEVARTHMHGHIAWKTAQSIYANQLGKSGKDSEFNRHSHEAEMSRRTYWAAWLSCIVQNEDAATKPWQRVPGLLLPSDDSYECGRMVKGHFFDENGYIQQIESVAQGSTRIATPEGAMLVLFALWSEIRSFVDSCAVTEGKDVSQIVATFLDLDTRLGLVLNRLGPEIRYPEFSRVSKVPIVRSFFLNSIYRLCSMSLHSALVPVFSTYPPHLSIPKRMVRLSAEEVVKQASITLDMASAFLSTDPDFKNVPSTTAYTLLVAITIHFKSLVAQKKLRVNTFVRFKAALIIIKRIRIYWTTLNMLWEKLEMFFKDAGFDINVICGISDRFTNPDDQPADIEKIVSTDSPRVNGCSTKFSDFIADSAHCSSGVSDSQPSSVCKSEVNPRTPASSVNNARTTRPLATQPPLPGRNIHSASKVSGNSISSILQAEPQPQTQKPLHQQALENQRGNTSHTAGFWHLEASGERQQLHANTLQTTGLTAVPNDGMSTLNHPAAPRQLFDPSMAPFESEMLGDQLGFWWDQSYESLEPVTDPQLYYHTSYPYNPYSFG</sequence>
<accession>S3CKW9</accession>
<dbReference type="HOGENOM" id="CLU_384028_0_0_1"/>
<dbReference type="InterPro" id="IPR001138">
    <property type="entry name" value="Zn2Cys6_DnaBD"/>
</dbReference>
<evidence type="ECO:0000256" key="4">
    <source>
        <dbReference type="ARBA" id="ARBA00023026"/>
    </source>
</evidence>
<feature type="compositionally biased region" description="Polar residues" evidence="7">
    <location>
        <begin position="642"/>
        <end position="656"/>
    </location>
</feature>